<organism evidence="2 3">
    <name type="scientific">Sphingomonas kyeonggiensis</name>
    <dbReference type="NCBI Taxonomy" id="1268553"/>
    <lineage>
        <taxon>Bacteria</taxon>
        <taxon>Pseudomonadati</taxon>
        <taxon>Pseudomonadota</taxon>
        <taxon>Alphaproteobacteria</taxon>
        <taxon>Sphingomonadales</taxon>
        <taxon>Sphingomonadaceae</taxon>
        <taxon>Sphingomonas</taxon>
    </lineage>
</organism>
<dbReference type="RefSeq" id="WP_184168152.1">
    <property type="nucleotide sequence ID" value="NZ_JACHLN010000002.1"/>
</dbReference>
<protein>
    <recommendedName>
        <fullName evidence="1">Methyltransferase domain-containing protein</fullName>
    </recommendedName>
</protein>
<keyword evidence="3" id="KW-1185">Reference proteome</keyword>
<proteinExistence type="predicted"/>
<feature type="domain" description="Methyltransferase" evidence="1">
    <location>
        <begin position="90"/>
        <end position="171"/>
    </location>
</feature>
<dbReference type="Gene3D" id="3.40.50.150">
    <property type="entry name" value="Vaccinia Virus protein VP39"/>
    <property type="match status" value="1"/>
</dbReference>
<dbReference type="SUPFAM" id="SSF53335">
    <property type="entry name" value="S-adenosyl-L-methionine-dependent methyltransferases"/>
    <property type="match status" value="1"/>
</dbReference>
<gene>
    <name evidence="2" type="ORF">HNP52_002846</name>
</gene>
<accession>A0A7W7NTA9</accession>
<evidence type="ECO:0000259" key="1">
    <source>
        <dbReference type="Pfam" id="PF13649"/>
    </source>
</evidence>
<dbReference type="InterPro" id="IPR041698">
    <property type="entry name" value="Methyltransf_25"/>
</dbReference>
<evidence type="ECO:0000313" key="3">
    <source>
        <dbReference type="Proteomes" id="UP000575241"/>
    </source>
</evidence>
<sequence>MTDVPANFRIQTLKEIVRHGLRLVGLGRRPSHLGSGNIRERFSEIYASGVWQVGNDDAPGSGAGSSLQATQNIRTELPRILDTLGAETLLDIGCGDFTWMREVSLSQRYIGADIVPAVIESNTANFSSDRREFHCLDAISGTLPDADAVLCREMLFHLSFADARRALQNILSKPRKFILLTTDGSTGFNRDVDTGDFRLLNLTRRPFGFPTPAHVIDDSFVSPGRAIGVWHAEDIAAALRTHA</sequence>
<dbReference type="AlphaFoldDB" id="A0A7W7NTA9"/>
<dbReference type="Pfam" id="PF13649">
    <property type="entry name" value="Methyltransf_25"/>
    <property type="match status" value="1"/>
</dbReference>
<evidence type="ECO:0000313" key="2">
    <source>
        <dbReference type="EMBL" id="MBB4839777.1"/>
    </source>
</evidence>
<name>A0A7W7NTA9_9SPHN</name>
<dbReference type="InterPro" id="IPR029063">
    <property type="entry name" value="SAM-dependent_MTases_sf"/>
</dbReference>
<dbReference type="EMBL" id="JACHLN010000002">
    <property type="protein sequence ID" value="MBB4839777.1"/>
    <property type="molecule type" value="Genomic_DNA"/>
</dbReference>
<comment type="caution">
    <text evidence="2">The sequence shown here is derived from an EMBL/GenBank/DDBJ whole genome shotgun (WGS) entry which is preliminary data.</text>
</comment>
<dbReference type="Proteomes" id="UP000575241">
    <property type="component" value="Unassembled WGS sequence"/>
</dbReference>
<reference evidence="2 3" key="1">
    <citation type="submission" date="2020-08" db="EMBL/GenBank/DDBJ databases">
        <title>Functional genomics of gut bacteria from endangered species of beetles.</title>
        <authorList>
            <person name="Carlos-Shanley C."/>
        </authorList>
    </citation>
    <scope>NUCLEOTIDE SEQUENCE [LARGE SCALE GENOMIC DNA]</scope>
    <source>
        <strain evidence="2 3">S00224</strain>
    </source>
</reference>